<dbReference type="EMBL" id="CP144062">
    <property type="protein sequence ID" value="WWD22182.1"/>
    <property type="molecule type" value="Genomic_DNA"/>
</dbReference>
<protein>
    <submittedName>
        <fullName evidence="2">Uncharacterized protein</fullName>
    </submittedName>
</protein>
<evidence type="ECO:0000313" key="3">
    <source>
        <dbReference type="Proteomes" id="UP000322225"/>
    </source>
</evidence>
<feature type="region of interest" description="Disordered" evidence="1">
    <location>
        <begin position="140"/>
        <end position="215"/>
    </location>
</feature>
<dbReference type="GeneID" id="43591702"/>
<dbReference type="Proteomes" id="UP000322225">
    <property type="component" value="Chromosome 12"/>
</dbReference>
<feature type="compositionally biased region" description="Low complexity" evidence="1">
    <location>
        <begin position="441"/>
        <end position="450"/>
    </location>
</feature>
<feature type="compositionally biased region" description="Basic residues" evidence="1">
    <location>
        <begin position="165"/>
        <end position="177"/>
    </location>
</feature>
<name>A0A5M6BSV0_9TREE</name>
<feature type="compositionally biased region" description="Basic and acidic residues" evidence="1">
    <location>
        <begin position="424"/>
        <end position="440"/>
    </location>
</feature>
<feature type="compositionally biased region" description="Gly residues" evidence="1">
    <location>
        <begin position="404"/>
        <end position="422"/>
    </location>
</feature>
<dbReference type="KEGG" id="ksn:43591702"/>
<proteinExistence type="predicted"/>
<organism evidence="2 3">
    <name type="scientific">Kwoniella shandongensis</name>
    <dbReference type="NCBI Taxonomy" id="1734106"/>
    <lineage>
        <taxon>Eukaryota</taxon>
        <taxon>Fungi</taxon>
        <taxon>Dikarya</taxon>
        <taxon>Basidiomycota</taxon>
        <taxon>Agaricomycotina</taxon>
        <taxon>Tremellomycetes</taxon>
        <taxon>Tremellales</taxon>
        <taxon>Cryptococcaceae</taxon>
        <taxon>Kwoniella</taxon>
    </lineage>
</organism>
<sequence>MTNFREIINERADRHSLPDQTMIKRSFLQKTLLHPENQSVLQGGVSTFFEPLFYADFIGSKDSVQLLFGEVPDLIYLRAVDAVGMETMWTTTRWYKDIMSWANAAREAAAGPDKTVAAVSSTFGTRRPDGMLFVTTAVKQEAKHPAPESQTLPAVGPSQTPSQSKAKKRKKASRNHHPSSQTVPDPMEHPIQNTAQEQCAPPPPKRPRSMTSYTGQIGLDDDEELFMITSLSVEIKPPAYPMELLLSQGLAYLIGAYESCGSYTAMFIKGLDFGISYLVSPDVILFQRPTDNDGPDLSEPQTIDEFLNECKTLPHRFGKGLEPDETGMRVAWEVASTALDLVIGNEIGKPLHRIEKPSTELWALFTSIRLTEATDVRTRQRIVRNLRKEIDVYFKNKSVIDVNSGGGPGNGGEQGGPGGGWSGKSREDQGALRDKTHRSGSDSGAQSSAGGTAGSFLGVHGISGSRKDNDHDRVDDAGLLGSSIVEASGEGMEIGHLGLLPERSQQVVSAADKTNASFDTSSSSDVLPTVEAAHENERHKPVVSLVSDRSTRSDVDQATPYKWRSDDFILKDELLYPPDPEAVEDEQQEIDRAFAYRSNRAVLRKRAVMILQASKRLFEALRSEAQFFAAKQALQASQDAATMKLQQE</sequence>
<dbReference type="RefSeq" id="XP_031858169.1">
    <property type="nucleotide sequence ID" value="XM_032007531.1"/>
</dbReference>
<evidence type="ECO:0000313" key="2">
    <source>
        <dbReference type="EMBL" id="WWD22182.1"/>
    </source>
</evidence>
<keyword evidence="3" id="KW-1185">Reference proteome</keyword>
<dbReference type="OrthoDB" id="2575663at2759"/>
<feature type="compositionally biased region" description="Polar residues" evidence="1">
    <location>
        <begin position="148"/>
        <end position="163"/>
    </location>
</feature>
<reference evidence="2" key="1">
    <citation type="submission" date="2017-08" db="EMBL/GenBank/DDBJ databases">
        <authorList>
            <person name="Cuomo C."/>
            <person name="Billmyre B."/>
            <person name="Heitman J."/>
        </authorList>
    </citation>
    <scope>NUCLEOTIDE SEQUENCE</scope>
    <source>
        <strain evidence="2">CBS 12478</strain>
    </source>
</reference>
<reference evidence="2" key="2">
    <citation type="submission" date="2024-01" db="EMBL/GenBank/DDBJ databases">
        <title>Comparative genomics of Cryptococcus and Kwoniella reveals pathogenesis evolution and contrasting modes of karyotype evolution via chromosome fusion or intercentromeric recombination.</title>
        <authorList>
            <person name="Coelho M.A."/>
            <person name="David-Palma M."/>
            <person name="Shea T."/>
            <person name="Bowers K."/>
            <person name="McGinley-Smith S."/>
            <person name="Mohammad A.W."/>
            <person name="Gnirke A."/>
            <person name="Yurkov A.M."/>
            <person name="Nowrousian M."/>
            <person name="Sun S."/>
            <person name="Cuomo C.A."/>
            <person name="Heitman J."/>
        </authorList>
    </citation>
    <scope>NUCLEOTIDE SEQUENCE</scope>
    <source>
        <strain evidence="2">CBS 12478</strain>
    </source>
</reference>
<feature type="compositionally biased region" description="Basic and acidic residues" evidence="1">
    <location>
        <begin position="465"/>
        <end position="474"/>
    </location>
</feature>
<dbReference type="AlphaFoldDB" id="A0A5M6BSV0"/>
<evidence type="ECO:0000256" key="1">
    <source>
        <dbReference type="SAM" id="MobiDB-lite"/>
    </source>
</evidence>
<feature type="region of interest" description="Disordered" evidence="1">
    <location>
        <begin position="401"/>
        <end position="474"/>
    </location>
</feature>
<gene>
    <name evidence="2" type="ORF">CI109_106673</name>
</gene>
<accession>A0A5M6BSV0</accession>